<dbReference type="InterPro" id="IPR001841">
    <property type="entry name" value="Znf_RING"/>
</dbReference>
<dbReference type="OrthoDB" id="5396564at2759"/>
<dbReference type="Gene3D" id="3.30.40.10">
    <property type="entry name" value="Zinc/RING finger domain, C3HC4 (zinc finger)"/>
    <property type="match status" value="1"/>
</dbReference>
<dbReference type="GO" id="GO:0036297">
    <property type="term" value="P:interstrand cross-link repair"/>
    <property type="evidence" value="ECO:0007669"/>
    <property type="project" value="InterPro"/>
</dbReference>
<dbReference type="PANTHER" id="PTHR16047">
    <property type="entry name" value="RFWD3 PROTEIN"/>
    <property type="match status" value="1"/>
</dbReference>
<dbReference type="GO" id="GO:0008270">
    <property type="term" value="F:zinc ion binding"/>
    <property type="evidence" value="ECO:0007669"/>
    <property type="project" value="UniProtKB-KW"/>
</dbReference>
<dbReference type="AlphaFoldDB" id="A0A6G1KE18"/>
<evidence type="ECO:0000256" key="1">
    <source>
        <dbReference type="PROSITE-ProRule" id="PRU00175"/>
    </source>
</evidence>
<dbReference type="PROSITE" id="PS50089">
    <property type="entry name" value="ZF_RING_2"/>
    <property type="match status" value="1"/>
</dbReference>
<proteinExistence type="predicted"/>
<protein>
    <recommendedName>
        <fullName evidence="2">RING-type domain-containing protein</fullName>
    </recommendedName>
</protein>
<reference evidence="3" key="1">
    <citation type="journal article" date="2020" name="Stud. Mycol.">
        <title>101 Dothideomycetes genomes: a test case for predicting lifestyles and emergence of pathogens.</title>
        <authorList>
            <person name="Haridas S."/>
            <person name="Albert R."/>
            <person name="Binder M."/>
            <person name="Bloem J."/>
            <person name="Labutti K."/>
            <person name="Salamov A."/>
            <person name="Andreopoulos B."/>
            <person name="Baker S."/>
            <person name="Barry K."/>
            <person name="Bills G."/>
            <person name="Bluhm B."/>
            <person name="Cannon C."/>
            <person name="Castanera R."/>
            <person name="Culley D."/>
            <person name="Daum C."/>
            <person name="Ezra D."/>
            <person name="Gonzalez J."/>
            <person name="Henrissat B."/>
            <person name="Kuo A."/>
            <person name="Liang C."/>
            <person name="Lipzen A."/>
            <person name="Lutzoni F."/>
            <person name="Magnuson J."/>
            <person name="Mondo S."/>
            <person name="Nolan M."/>
            <person name="Ohm R."/>
            <person name="Pangilinan J."/>
            <person name="Park H.-J."/>
            <person name="Ramirez L."/>
            <person name="Alfaro M."/>
            <person name="Sun H."/>
            <person name="Tritt A."/>
            <person name="Yoshinaga Y."/>
            <person name="Zwiers L.-H."/>
            <person name="Turgeon B."/>
            <person name="Goodwin S."/>
            <person name="Spatafora J."/>
            <person name="Crous P."/>
            <person name="Grigoriev I."/>
        </authorList>
    </citation>
    <scope>NUCLEOTIDE SEQUENCE</scope>
    <source>
        <strain evidence="3">CBS 279.74</strain>
    </source>
</reference>
<organism evidence="3 4">
    <name type="scientific">Pleomassaria siparia CBS 279.74</name>
    <dbReference type="NCBI Taxonomy" id="1314801"/>
    <lineage>
        <taxon>Eukaryota</taxon>
        <taxon>Fungi</taxon>
        <taxon>Dikarya</taxon>
        <taxon>Ascomycota</taxon>
        <taxon>Pezizomycotina</taxon>
        <taxon>Dothideomycetes</taxon>
        <taxon>Pleosporomycetidae</taxon>
        <taxon>Pleosporales</taxon>
        <taxon>Pleomassariaceae</taxon>
        <taxon>Pleomassaria</taxon>
    </lineage>
</organism>
<evidence type="ECO:0000313" key="4">
    <source>
        <dbReference type="Proteomes" id="UP000799428"/>
    </source>
</evidence>
<dbReference type="Proteomes" id="UP000799428">
    <property type="component" value="Unassembled WGS sequence"/>
</dbReference>
<keyword evidence="1" id="KW-0479">Metal-binding</keyword>
<dbReference type="PANTHER" id="PTHR16047:SF7">
    <property type="entry name" value="E3 UBIQUITIN-PROTEIN LIGASE RFWD3"/>
    <property type="match status" value="1"/>
</dbReference>
<dbReference type="SMART" id="SM00184">
    <property type="entry name" value="RING"/>
    <property type="match status" value="1"/>
</dbReference>
<feature type="domain" description="RING-type" evidence="2">
    <location>
        <begin position="30"/>
        <end position="79"/>
    </location>
</feature>
<evidence type="ECO:0000259" key="2">
    <source>
        <dbReference type="PROSITE" id="PS50089"/>
    </source>
</evidence>
<keyword evidence="1" id="KW-0863">Zinc-finger</keyword>
<evidence type="ECO:0000313" key="3">
    <source>
        <dbReference type="EMBL" id="KAF2711020.1"/>
    </source>
</evidence>
<dbReference type="InterPro" id="IPR013083">
    <property type="entry name" value="Znf_RING/FYVE/PHD"/>
</dbReference>
<dbReference type="Pfam" id="PF13639">
    <property type="entry name" value="zf-RING_2"/>
    <property type="match status" value="1"/>
</dbReference>
<dbReference type="InterPro" id="IPR037381">
    <property type="entry name" value="RFWD3"/>
</dbReference>
<dbReference type="SUPFAM" id="SSF57850">
    <property type="entry name" value="RING/U-box"/>
    <property type="match status" value="1"/>
</dbReference>
<dbReference type="GO" id="GO:0016567">
    <property type="term" value="P:protein ubiquitination"/>
    <property type="evidence" value="ECO:0007669"/>
    <property type="project" value="InterPro"/>
</dbReference>
<keyword evidence="1" id="KW-0862">Zinc</keyword>
<keyword evidence="4" id="KW-1185">Reference proteome</keyword>
<dbReference type="GO" id="GO:0005634">
    <property type="term" value="C:nucleus"/>
    <property type="evidence" value="ECO:0007669"/>
    <property type="project" value="InterPro"/>
</dbReference>
<dbReference type="EMBL" id="MU005768">
    <property type="protein sequence ID" value="KAF2711020.1"/>
    <property type="molecule type" value="Genomic_DNA"/>
</dbReference>
<name>A0A6G1KE18_9PLEO</name>
<dbReference type="GO" id="GO:0004842">
    <property type="term" value="F:ubiquitin-protein transferase activity"/>
    <property type="evidence" value="ECO:0007669"/>
    <property type="project" value="InterPro"/>
</dbReference>
<accession>A0A6G1KE18</accession>
<sequence>MASSSTPLPTQEAFIANLKAPATVPEDLCCSICLDEYESGEHQAVTMEPCGHVFGKCCIVEWFQNSENHANSTSCPMCRRQLFDGIIIEQVNVPHSAGYDYSNLAAVTVRQIRIELKSFPRQLATRIYRRRHYRQKAQALILENCIRFNQEFSIFEEFFNNIQEVWMDVAEMHLKNFREGDSAAWTMESEMIEIVDRQLHAVVDSLSA</sequence>
<gene>
    <name evidence="3" type="ORF">K504DRAFT_466056</name>
</gene>